<reference evidence="6 7" key="1">
    <citation type="submission" date="2020-07" db="EMBL/GenBank/DDBJ databases">
        <title>Taxonomic revisions and descriptions of new bacterial species based on genomic comparisons in the high-G+C-content subgroup of the family Alcaligenaceae.</title>
        <authorList>
            <person name="Szabo A."/>
            <person name="Felfoldi T."/>
        </authorList>
    </citation>
    <scope>NUCLEOTIDE SEQUENCE [LARGE SCALE GENOMIC DNA]</scope>
    <source>
        <strain evidence="6 7">DSM 25264</strain>
    </source>
</reference>
<dbReference type="PANTHER" id="PTHR30346:SF17">
    <property type="entry name" value="LYSR FAMILY TRANSCRIPTIONAL REGULATOR"/>
    <property type="match status" value="1"/>
</dbReference>
<keyword evidence="4" id="KW-0804">Transcription</keyword>
<keyword evidence="7" id="KW-1185">Reference proteome</keyword>
<evidence type="ECO:0000313" key="6">
    <source>
        <dbReference type="EMBL" id="NYT38827.1"/>
    </source>
</evidence>
<dbReference type="SUPFAM" id="SSF53850">
    <property type="entry name" value="Periplasmic binding protein-like II"/>
    <property type="match status" value="1"/>
</dbReference>
<gene>
    <name evidence="6" type="ORF">H0A68_18265</name>
</gene>
<dbReference type="SUPFAM" id="SSF46785">
    <property type="entry name" value="Winged helix' DNA-binding domain"/>
    <property type="match status" value="1"/>
</dbReference>
<dbReference type="Pfam" id="PF00126">
    <property type="entry name" value="HTH_1"/>
    <property type="match status" value="1"/>
</dbReference>
<dbReference type="Proteomes" id="UP000580517">
    <property type="component" value="Unassembled WGS sequence"/>
</dbReference>
<dbReference type="AlphaFoldDB" id="A0A853FG12"/>
<dbReference type="GO" id="GO:0003700">
    <property type="term" value="F:DNA-binding transcription factor activity"/>
    <property type="evidence" value="ECO:0007669"/>
    <property type="project" value="InterPro"/>
</dbReference>
<sequence length="301" mass="32904">MELRHLRYFIAVAEYESVRVASERIHITQPAISRQIQDLEAELGVSLFVRTKRGLRLTEAGAVFLAEARQILSHLEAAVGTTRQVASGVEGHLRVGFVENAGWDGVVPAIFNRFQQEAHKVSIELVPLYTPAQLETIENRSLDGGFVYLFDPLPEKFSVLSLCRHDVMLAVPRTWDMPENEAVAMCSLIGKPFITFQRGVYPAYYDRLIAACVQAGLTPNVVQEVTTEAAILSLVSAGVGAAIVNAANLGRPPAQAKFVPVAGFSMPLPLAFVHLADNANPALARFLTLLRDYREDAAALP</sequence>
<dbReference type="Gene3D" id="3.40.190.10">
    <property type="entry name" value="Periplasmic binding protein-like II"/>
    <property type="match status" value="2"/>
</dbReference>
<evidence type="ECO:0000256" key="4">
    <source>
        <dbReference type="ARBA" id="ARBA00023163"/>
    </source>
</evidence>
<dbReference type="RefSeq" id="WP_129971139.1">
    <property type="nucleotide sequence ID" value="NZ_JACCEW010000007.1"/>
</dbReference>
<dbReference type="PRINTS" id="PR00039">
    <property type="entry name" value="HTHLYSR"/>
</dbReference>
<dbReference type="GO" id="GO:0003677">
    <property type="term" value="F:DNA binding"/>
    <property type="evidence" value="ECO:0007669"/>
    <property type="project" value="UniProtKB-KW"/>
</dbReference>
<comment type="similarity">
    <text evidence="1">Belongs to the LysR transcriptional regulatory family.</text>
</comment>
<dbReference type="InterPro" id="IPR036388">
    <property type="entry name" value="WH-like_DNA-bd_sf"/>
</dbReference>
<protein>
    <submittedName>
        <fullName evidence="6">LysR family transcriptional regulator</fullName>
    </submittedName>
</protein>
<keyword evidence="2" id="KW-0805">Transcription regulation</keyword>
<evidence type="ECO:0000256" key="1">
    <source>
        <dbReference type="ARBA" id="ARBA00009437"/>
    </source>
</evidence>
<dbReference type="CDD" id="cd08414">
    <property type="entry name" value="PBP2_LTTR_aromatics_like"/>
    <property type="match status" value="1"/>
</dbReference>
<organism evidence="6 7">
    <name type="scientific">Allopusillimonas soli</name>
    <dbReference type="NCBI Taxonomy" id="659016"/>
    <lineage>
        <taxon>Bacteria</taxon>
        <taxon>Pseudomonadati</taxon>
        <taxon>Pseudomonadota</taxon>
        <taxon>Betaproteobacteria</taxon>
        <taxon>Burkholderiales</taxon>
        <taxon>Alcaligenaceae</taxon>
        <taxon>Allopusillimonas</taxon>
    </lineage>
</organism>
<name>A0A853FG12_9BURK</name>
<dbReference type="EMBL" id="JACCEW010000007">
    <property type="protein sequence ID" value="NYT38827.1"/>
    <property type="molecule type" value="Genomic_DNA"/>
</dbReference>
<keyword evidence="3" id="KW-0238">DNA-binding</keyword>
<dbReference type="InterPro" id="IPR036390">
    <property type="entry name" value="WH_DNA-bd_sf"/>
</dbReference>
<feature type="domain" description="HTH lysR-type" evidence="5">
    <location>
        <begin position="1"/>
        <end position="58"/>
    </location>
</feature>
<dbReference type="PANTHER" id="PTHR30346">
    <property type="entry name" value="TRANSCRIPTIONAL DUAL REGULATOR HCAR-RELATED"/>
    <property type="match status" value="1"/>
</dbReference>
<dbReference type="FunFam" id="1.10.10.10:FF:000001">
    <property type="entry name" value="LysR family transcriptional regulator"/>
    <property type="match status" value="1"/>
</dbReference>
<evidence type="ECO:0000313" key="7">
    <source>
        <dbReference type="Proteomes" id="UP000580517"/>
    </source>
</evidence>
<dbReference type="InterPro" id="IPR005119">
    <property type="entry name" value="LysR_subst-bd"/>
</dbReference>
<evidence type="ECO:0000256" key="2">
    <source>
        <dbReference type="ARBA" id="ARBA00023015"/>
    </source>
</evidence>
<comment type="caution">
    <text evidence="6">The sequence shown here is derived from an EMBL/GenBank/DDBJ whole genome shotgun (WGS) entry which is preliminary data.</text>
</comment>
<dbReference type="PROSITE" id="PS50931">
    <property type="entry name" value="HTH_LYSR"/>
    <property type="match status" value="1"/>
</dbReference>
<proteinExistence type="inferred from homology"/>
<evidence type="ECO:0000256" key="3">
    <source>
        <dbReference type="ARBA" id="ARBA00023125"/>
    </source>
</evidence>
<dbReference type="InterPro" id="IPR000847">
    <property type="entry name" value="LysR_HTH_N"/>
</dbReference>
<evidence type="ECO:0000259" key="5">
    <source>
        <dbReference type="PROSITE" id="PS50931"/>
    </source>
</evidence>
<dbReference type="GO" id="GO:0032993">
    <property type="term" value="C:protein-DNA complex"/>
    <property type="evidence" value="ECO:0007669"/>
    <property type="project" value="TreeGrafter"/>
</dbReference>
<accession>A0A853FG12</accession>
<dbReference type="OrthoDB" id="9157176at2"/>
<dbReference type="Pfam" id="PF03466">
    <property type="entry name" value="LysR_substrate"/>
    <property type="match status" value="1"/>
</dbReference>
<dbReference type="Gene3D" id="1.10.10.10">
    <property type="entry name" value="Winged helix-like DNA-binding domain superfamily/Winged helix DNA-binding domain"/>
    <property type="match status" value="1"/>
</dbReference>